<keyword evidence="6 11" id="KW-0798">TonB box</keyword>
<dbReference type="Pfam" id="PF07715">
    <property type="entry name" value="Plug"/>
    <property type="match status" value="1"/>
</dbReference>
<dbReference type="SUPFAM" id="SSF56935">
    <property type="entry name" value="Porins"/>
    <property type="match status" value="1"/>
</dbReference>
<comment type="subcellular location">
    <subcellularLocation>
        <location evidence="1 10">Cell outer membrane</location>
        <topology evidence="1 10">Multi-pass membrane protein</topology>
    </subcellularLocation>
</comment>
<evidence type="ECO:0000256" key="2">
    <source>
        <dbReference type="ARBA" id="ARBA00022448"/>
    </source>
</evidence>
<dbReference type="InterPro" id="IPR037066">
    <property type="entry name" value="Plug_dom_sf"/>
</dbReference>
<protein>
    <submittedName>
        <fullName evidence="15">TonB-dependent receptor SusC</fullName>
    </submittedName>
</protein>
<evidence type="ECO:0000256" key="7">
    <source>
        <dbReference type="ARBA" id="ARBA00023136"/>
    </source>
</evidence>
<keyword evidence="5 12" id="KW-0732">Signal</keyword>
<proteinExistence type="inferred from homology"/>
<dbReference type="FunFam" id="2.60.40.1120:FF:000003">
    <property type="entry name" value="Outer membrane protein Omp121"/>
    <property type="match status" value="1"/>
</dbReference>
<dbReference type="InterPro" id="IPR012910">
    <property type="entry name" value="Plug_dom"/>
</dbReference>
<dbReference type="AlphaFoldDB" id="A0A1G4G9L9"/>
<evidence type="ECO:0000256" key="6">
    <source>
        <dbReference type="ARBA" id="ARBA00023077"/>
    </source>
</evidence>
<dbReference type="FunFam" id="2.170.130.10:FF:000008">
    <property type="entry name" value="SusC/RagA family TonB-linked outer membrane protein"/>
    <property type="match status" value="1"/>
</dbReference>
<keyword evidence="4 10" id="KW-0812">Transmembrane</keyword>
<dbReference type="GO" id="GO:0009279">
    <property type="term" value="C:cell outer membrane"/>
    <property type="evidence" value="ECO:0007669"/>
    <property type="project" value="UniProtKB-SubCell"/>
</dbReference>
<feature type="signal peptide" evidence="12">
    <location>
        <begin position="1"/>
        <end position="23"/>
    </location>
</feature>
<name>A0A1G4G9L9_9BACT</name>
<evidence type="ECO:0000256" key="9">
    <source>
        <dbReference type="ARBA" id="ARBA00023237"/>
    </source>
</evidence>
<keyword evidence="7 10" id="KW-0472">Membrane</keyword>
<keyword evidence="9 10" id="KW-0998">Cell outer membrane</keyword>
<feature type="chain" id="PRO_5009604005" evidence="12">
    <location>
        <begin position="24"/>
        <end position="987"/>
    </location>
</feature>
<keyword evidence="8 15" id="KW-0675">Receptor</keyword>
<keyword evidence="3 10" id="KW-1134">Transmembrane beta strand</keyword>
<accession>A0A1G4G9L9</accession>
<dbReference type="InterPro" id="IPR036942">
    <property type="entry name" value="Beta-barrel_TonB_sf"/>
</dbReference>
<evidence type="ECO:0000259" key="13">
    <source>
        <dbReference type="Pfam" id="PF00593"/>
    </source>
</evidence>
<keyword evidence="2 10" id="KW-0813">Transport</keyword>
<evidence type="ECO:0000256" key="10">
    <source>
        <dbReference type="PROSITE-ProRule" id="PRU01360"/>
    </source>
</evidence>
<dbReference type="InterPro" id="IPR023996">
    <property type="entry name" value="TonB-dep_OMP_SusC/RagA"/>
</dbReference>
<keyword evidence="16" id="KW-1185">Reference proteome</keyword>
<dbReference type="PROSITE" id="PS52016">
    <property type="entry name" value="TONB_DEPENDENT_REC_3"/>
    <property type="match status" value="1"/>
</dbReference>
<dbReference type="Proteomes" id="UP000178485">
    <property type="component" value="Chromosome i"/>
</dbReference>
<evidence type="ECO:0000313" key="15">
    <source>
        <dbReference type="EMBL" id="SCM59250.1"/>
    </source>
</evidence>
<dbReference type="InterPro" id="IPR000531">
    <property type="entry name" value="Beta-barrel_TonB"/>
</dbReference>
<dbReference type="PANTHER" id="PTHR30069">
    <property type="entry name" value="TONB-DEPENDENT OUTER MEMBRANE RECEPTOR"/>
    <property type="match status" value="1"/>
</dbReference>
<dbReference type="NCBIfam" id="TIGR04057">
    <property type="entry name" value="SusC_RagA_signa"/>
    <property type="match status" value="1"/>
</dbReference>
<evidence type="ECO:0000256" key="1">
    <source>
        <dbReference type="ARBA" id="ARBA00004571"/>
    </source>
</evidence>
<dbReference type="STRING" id="1642646.ING2E5A_2453"/>
<feature type="domain" description="TonB-dependent receptor-like beta-barrel" evidence="13">
    <location>
        <begin position="408"/>
        <end position="950"/>
    </location>
</feature>
<dbReference type="Gene3D" id="2.40.170.20">
    <property type="entry name" value="TonB-dependent receptor, beta-barrel domain"/>
    <property type="match status" value="1"/>
</dbReference>
<dbReference type="SUPFAM" id="SSF49464">
    <property type="entry name" value="Carboxypeptidase regulatory domain-like"/>
    <property type="match status" value="1"/>
</dbReference>
<dbReference type="Pfam" id="PF13715">
    <property type="entry name" value="CarbopepD_reg_2"/>
    <property type="match status" value="1"/>
</dbReference>
<gene>
    <name evidence="15" type="primary">susC69</name>
    <name evidence="15" type="ORF">ING2E5A_2453</name>
</gene>
<dbReference type="Pfam" id="PF00593">
    <property type="entry name" value="TonB_dep_Rec_b-barrel"/>
    <property type="match status" value="1"/>
</dbReference>
<evidence type="ECO:0000256" key="11">
    <source>
        <dbReference type="RuleBase" id="RU003357"/>
    </source>
</evidence>
<evidence type="ECO:0000256" key="4">
    <source>
        <dbReference type="ARBA" id="ARBA00022692"/>
    </source>
</evidence>
<dbReference type="RefSeq" id="WP_071137570.1">
    <property type="nucleotide sequence ID" value="NZ_LT608328.1"/>
</dbReference>
<dbReference type="PANTHER" id="PTHR30069:SF29">
    <property type="entry name" value="HEMOGLOBIN AND HEMOGLOBIN-HAPTOGLOBIN-BINDING PROTEIN 1-RELATED"/>
    <property type="match status" value="1"/>
</dbReference>
<dbReference type="Gene3D" id="2.170.130.10">
    <property type="entry name" value="TonB-dependent receptor, plug domain"/>
    <property type="match status" value="1"/>
</dbReference>
<dbReference type="InterPro" id="IPR008969">
    <property type="entry name" value="CarboxyPept-like_regulatory"/>
</dbReference>
<comment type="similarity">
    <text evidence="10 11">Belongs to the TonB-dependent receptor family.</text>
</comment>
<dbReference type="InterPro" id="IPR039426">
    <property type="entry name" value="TonB-dep_rcpt-like"/>
</dbReference>
<dbReference type="GO" id="GO:0044718">
    <property type="term" value="P:siderophore transmembrane transport"/>
    <property type="evidence" value="ECO:0007669"/>
    <property type="project" value="TreeGrafter"/>
</dbReference>
<evidence type="ECO:0000256" key="8">
    <source>
        <dbReference type="ARBA" id="ARBA00023170"/>
    </source>
</evidence>
<evidence type="ECO:0000313" key="16">
    <source>
        <dbReference type="Proteomes" id="UP000178485"/>
    </source>
</evidence>
<dbReference type="KEGG" id="pmuc:ING2E5A_2453"/>
<dbReference type="NCBIfam" id="TIGR04056">
    <property type="entry name" value="OMP_RagA_SusC"/>
    <property type="match status" value="1"/>
</dbReference>
<organism evidence="15 16">
    <name type="scientific">Petrimonas mucosa</name>
    <dbReference type="NCBI Taxonomy" id="1642646"/>
    <lineage>
        <taxon>Bacteria</taxon>
        <taxon>Pseudomonadati</taxon>
        <taxon>Bacteroidota</taxon>
        <taxon>Bacteroidia</taxon>
        <taxon>Bacteroidales</taxon>
        <taxon>Dysgonomonadaceae</taxon>
        <taxon>Petrimonas</taxon>
    </lineage>
</organism>
<evidence type="ECO:0000256" key="12">
    <source>
        <dbReference type="SAM" id="SignalP"/>
    </source>
</evidence>
<sequence length="987" mass="108875">MKRKLTMFLTLFFVGLGVITAQTQVRGTVVDEAGEPAIGATVQVKGTTTGTVTDIDGNFTLSAPAGGRLIVSYVGYETQEVPVSPNVRVVLKSDSKMLEEVVVVAYGTVTREAKTGAVSTVSGANISDAPVVSMDKALGGKIAGVSITSSSGQPGASSSIRIRGTSSINAGNNPLWVVDGIPVLTGNTNDFLNTGNALASISPNDIESITVLKDAAAASIYGSRAANGVILVTTKSGKDGRTSFSARAKYGASWLANDNGFGIMNAEQLLTYQRDAAINAGYNPDNPTDPYYRPKELLSRPLTNWMDHLTRMGNIQEYEINATGSNAKAKYYSSLAYNKTEGVFYGVDLNKITGRINADYKLTNKLETGARVNLAYSDGNDVPMQSLYYSNPVFAGMMILPWTPAYDEEGKHNVGIIENSNTNPRATAEYDDQYGKSYQLLGNIYLQYKPIQQITLKTTNAIETVHGDGRRYWSPETHEGSATLQATMNKYVQLTTSNTATYNDLINDDHSVRVLLGQEAMKYTDSFQFIYAPDVNPDIPYAQTAPQSGVEGEQGYTAETLLSFFGMLDYNFAEKYYLQASLRFDGSSLFGSENRWGTFYSVGASWNIHKEDFIQDISFLNLLKLRASYGLNGNNNIAAYRSYGVYSSAQYNGATGMRPSRPANPYLSWEKNGTWNIGLDFTLFDKLDGNIDVYDRKTTDMLLDKNVPQTTGFSTNFLNIGSLRNRGVEFQLNYDIINNNNMKWDVGANIAFNRTKILELGDNEEIAYSEDSRLRHKVGKSMYSFRLLDYYGVDPTNGDALYRDASGNLTNDYNKARYIYPGSPEPKFIGGFNTSLSWNNFQLGAFFEFKGGNYVMLIERRYLESDGNQMSNNQILTALNYWKKPGDTGVNPKPLAGNSTNSYNFSTTRFLQRGDYLRVKDITLSYNLPTELLSKANVSGLKLYLSAQNIYTFHDVDWWDPERGVDGIGYGIYPMTKALIGGIELSF</sequence>
<feature type="domain" description="TonB-dependent receptor plug" evidence="14">
    <location>
        <begin position="114"/>
        <end position="229"/>
    </location>
</feature>
<dbReference type="Gene3D" id="2.60.40.1120">
    <property type="entry name" value="Carboxypeptidase-like, regulatory domain"/>
    <property type="match status" value="1"/>
</dbReference>
<dbReference type="InterPro" id="IPR023997">
    <property type="entry name" value="TonB-dep_OMP_SusC/RagA_CS"/>
</dbReference>
<dbReference type="EMBL" id="LT608328">
    <property type="protein sequence ID" value="SCM59250.1"/>
    <property type="molecule type" value="Genomic_DNA"/>
</dbReference>
<reference evidence="15 16" key="1">
    <citation type="submission" date="2016-08" db="EMBL/GenBank/DDBJ databases">
        <authorList>
            <person name="Seilhamer J.J."/>
        </authorList>
    </citation>
    <scope>NUCLEOTIDE SEQUENCE [LARGE SCALE GENOMIC DNA]</scope>
    <source>
        <strain evidence="15">ING2-E5A</strain>
    </source>
</reference>
<evidence type="ECO:0000259" key="14">
    <source>
        <dbReference type="Pfam" id="PF07715"/>
    </source>
</evidence>
<dbReference type="GO" id="GO:0015344">
    <property type="term" value="F:siderophore uptake transmembrane transporter activity"/>
    <property type="evidence" value="ECO:0007669"/>
    <property type="project" value="TreeGrafter"/>
</dbReference>
<evidence type="ECO:0000256" key="3">
    <source>
        <dbReference type="ARBA" id="ARBA00022452"/>
    </source>
</evidence>
<evidence type="ECO:0000256" key="5">
    <source>
        <dbReference type="ARBA" id="ARBA00022729"/>
    </source>
</evidence>